<dbReference type="Proteomes" id="UP001591681">
    <property type="component" value="Unassembled WGS sequence"/>
</dbReference>
<feature type="binding site" evidence="5">
    <location>
        <position position="86"/>
    </location>
    <ligand>
        <name>S-adenosyl-L-methionine</name>
        <dbReference type="ChEBI" id="CHEBI:59789"/>
    </ligand>
</feature>
<dbReference type="PIRSF" id="PIRSF000384">
    <property type="entry name" value="PNMTase"/>
    <property type="match status" value="1"/>
</dbReference>
<feature type="binding site" evidence="5">
    <location>
        <begin position="142"/>
        <end position="143"/>
    </location>
    <ligand>
        <name>S-adenosyl-L-methionine</name>
        <dbReference type="ChEBI" id="CHEBI:59789"/>
    </ligand>
</feature>
<feature type="binding site" evidence="5">
    <location>
        <position position="22"/>
    </location>
    <ligand>
        <name>S-adenosyl-L-methionine</name>
        <dbReference type="ChEBI" id="CHEBI:59789"/>
    </ligand>
</feature>
<dbReference type="CDD" id="cd02440">
    <property type="entry name" value="AdoMet_MTases"/>
    <property type="match status" value="1"/>
</dbReference>
<comment type="similarity">
    <text evidence="1">Belongs to the class I-like SAM-binding methyltransferase superfamily. NNMT/PNMT/TEMT family.</text>
</comment>
<dbReference type="InterPro" id="IPR000940">
    <property type="entry name" value="NNMT_TEMT_trans"/>
</dbReference>
<dbReference type="InterPro" id="IPR053384">
    <property type="entry name" value="SAM-dep_methyltransferase"/>
</dbReference>
<evidence type="ECO:0008006" key="8">
    <source>
        <dbReference type="Google" id="ProtNLM"/>
    </source>
</evidence>
<dbReference type="InterPro" id="IPR029063">
    <property type="entry name" value="SAM-dependent_MTases_sf"/>
</dbReference>
<evidence type="ECO:0000256" key="1">
    <source>
        <dbReference type="ARBA" id="ARBA00007996"/>
    </source>
</evidence>
<sequence length="263" mass="29823">MDKVENFTEAEFYEVNFDSRAYIDTFYSNPGGHEDEKYLLFVLQQLSETFFLGKYKGQRLIEIGSAASIHCIISACAHFDQIIMSDFADSNRLELSRWLNEEPGCFDWGPVIREVCHMEKGRNPVEVEGLLRKRVKSVVKCDVRLENPFHPLTQEPADCVITSLCLEAACKDLPSYRAALRNITSVLKPGGALVMTGALGESFYVVAGQRFSCLRLTREDIKKALLDLQLSIVEFHILKWDSTQTNHVSDFDAMFYCVAVKSI</sequence>
<protein>
    <recommendedName>
        <fullName evidence="8">Nicotinamide N-methyltransferase-like</fullName>
    </recommendedName>
</protein>
<feature type="binding site" evidence="5">
    <location>
        <begin position="64"/>
        <end position="65"/>
    </location>
    <ligand>
        <name>S-adenosyl-L-methionine</name>
        <dbReference type="ChEBI" id="CHEBI:59789"/>
    </ligand>
</feature>
<organism evidence="6 7">
    <name type="scientific">Coilia grayii</name>
    <name type="common">Gray's grenadier anchovy</name>
    <dbReference type="NCBI Taxonomy" id="363190"/>
    <lineage>
        <taxon>Eukaryota</taxon>
        <taxon>Metazoa</taxon>
        <taxon>Chordata</taxon>
        <taxon>Craniata</taxon>
        <taxon>Vertebrata</taxon>
        <taxon>Euteleostomi</taxon>
        <taxon>Actinopterygii</taxon>
        <taxon>Neopterygii</taxon>
        <taxon>Teleostei</taxon>
        <taxon>Clupei</taxon>
        <taxon>Clupeiformes</taxon>
        <taxon>Clupeoidei</taxon>
        <taxon>Engraulidae</taxon>
        <taxon>Coilinae</taxon>
        <taxon>Coilia</taxon>
    </lineage>
</organism>
<evidence type="ECO:0000313" key="7">
    <source>
        <dbReference type="Proteomes" id="UP001591681"/>
    </source>
</evidence>
<dbReference type="GO" id="GO:0032259">
    <property type="term" value="P:methylation"/>
    <property type="evidence" value="ECO:0007669"/>
    <property type="project" value="UniProtKB-KW"/>
</dbReference>
<keyword evidence="7" id="KW-1185">Reference proteome</keyword>
<dbReference type="PROSITE" id="PS51681">
    <property type="entry name" value="SAM_MT_NNMT_PNMT_TEMT"/>
    <property type="match status" value="1"/>
</dbReference>
<name>A0ABD1KUC5_9TELE</name>
<dbReference type="FunFam" id="3.40.50.150:FF:000065">
    <property type="entry name" value="Phenylethanolamine N-methyltransferase"/>
    <property type="match status" value="1"/>
</dbReference>
<dbReference type="Gene3D" id="3.40.50.150">
    <property type="entry name" value="Vaccinia Virus protein VP39"/>
    <property type="match status" value="1"/>
</dbReference>
<evidence type="ECO:0000256" key="2">
    <source>
        <dbReference type="ARBA" id="ARBA00022603"/>
    </source>
</evidence>
<dbReference type="NCBIfam" id="NF041360">
    <property type="entry name" value="GntF_guanitoxin"/>
    <property type="match status" value="1"/>
</dbReference>
<reference evidence="6 7" key="1">
    <citation type="submission" date="2024-09" db="EMBL/GenBank/DDBJ databases">
        <title>A chromosome-level genome assembly of Gray's grenadier anchovy, Coilia grayii.</title>
        <authorList>
            <person name="Fu Z."/>
        </authorList>
    </citation>
    <scope>NUCLEOTIDE SEQUENCE [LARGE SCALE GENOMIC DNA]</scope>
    <source>
        <strain evidence="6">G4</strain>
        <tissue evidence="6">Muscle</tissue>
    </source>
</reference>
<dbReference type="GO" id="GO:0008757">
    <property type="term" value="F:S-adenosylmethionine-dependent methyltransferase activity"/>
    <property type="evidence" value="ECO:0007669"/>
    <property type="project" value="UniProtKB-ARBA"/>
</dbReference>
<evidence type="ECO:0000256" key="4">
    <source>
        <dbReference type="ARBA" id="ARBA00022691"/>
    </source>
</evidence>
<keyword evidence="4 5" id="KW-0949">S-adenosyl-L-methionine</keyword>
<evidence type="ECO:0000256" key="5">
    <source>
        <dbReference type="PIRSR" id="PIRSR000384-1"/>
    </source>
</evidence>
<dbReference type="SUPFAM" id="SSF53335">
    <property type="entry name" value="S-adenosyl-L-methionine-dependent methyltransferases"/>
    <property type="match status" value="1"/>
</dbReference>
<evidence type="ECO:0000256" key="3">
    <source>
        <dbReference type="ARBA" id="ARBA00022679"/>
    </source>
</evidence>
<evidence type="ECO:0000313" key="6">
    <source>
        <dbReference type="EMBL" id="KAL2102761.1"/>
    </source>
</evidence>
<accession>A0ABD1KUC5</accession>
<dbReference type="EMBL" id="JBHFQA010000002">
    <property type="protein sequence ID" value="KAL2102761.1"/>
    <property type="molecule type" value="Genomic_DNA"/>
</dbReference>
<feature type="binding site" evidence="5">
    <location>
        <position position="27"/>
    </location>
    <ligand>
        <name>S-adenosyl-L-methionine</name>
        <dbReference type="ChEBI" id="CHEBI:59789"/>
    </ligand>
</feature>
<comment type="caution">
    <text evidence="6">The sequence shown here is derived from an EMBL/GenBank/DDBJ whole genome shotgun (WGS) entry which is preliminary data.</text>
</comment>
<feature type="binding site" evidence="5">
    <location>
        <position position="91"/>
    </location>
    <ligand>
        <name>S-adenosyl-L-methionine</name>
        <dbReference type="ChEBI" id="CHEBI:59789"/>
    </ligand>
</feature>
<proteinExistence type="inferred from homology"/>
<keyword evidence="2" id="KW-0489">Methyltransferase</keyword>
<dbReference type="PANTHER" id="PTHR10867">
    <property type="entry name" value="NNMT/PNMT/TEMT FAMILY MEMBER"/>
    <property type="match status" value="1"/>
</dbReference>
<dbReference type="Pfam" id="PF01234">
    <property type="entry name" value="NNMT_PNMT_TEMT"/>
    <property type="match status" value="1"/>
</dbReference>
<gene>
    <name evidence="6" type="ORF">ACEWY4_001929</name>
</gene>
<dbReference type="AlphaFoldDB" id="A0ABD1KUC5"/>
<dbReference type="PANTHER" id="PTHR10867:SF32">
    <property type="entry name" value="NICOTINAMIDE N-METHYLTRANSFERASE"/>
    <property type="match status" value="1"/>
</dbReference>
<keyword evidence="3" id="KW-0808">Transferase</keyword>